<feature type="non-terminal residue" evidence="7">
    <location>
        <position position="1"/>
    </location>
</feature>
<evidence type="ECO:0000256" key="4">
    <source>
        <dbReference type="ARBA" id="ARBA00023268"/>
    </source>
</evidence>
<evidence type="ECO:0000256" key="2">
    <source>
        <dbReference type="ARBA" id="ARBA00022553"/>
    </source>
</evidence>
<dbReference type="Pfam" id="PF22953">
    <property type="entry name" value="SpnB_Rossmann"/>
    <property type="match status" value="1"/>
</dbReference>
<dbReference type="SUPFAM" id="SSF53474">
    <property type="entry name" value="alpha/beta-Hydrolases"/>
    <property type="match status" value="1"/>
</dbReference>
<evidence type="ECO:0000256" key="3">
    <source>
        <dbReference type="ARBA" id="ARBA00022679"/>
    </source>
</evidence>
<dbReference type="InterPro" id="IPR020802">
    <property type="entry name" value="TesA-like"/>
</dbReference>
<dbReference type="PROSITE" id="PS00012">
    <property type="entry name" value="PHOSPHOPANTETHEINE"/>
    <property type="match status" value="1"/>
</dbReference>
<dbReference type="InterPro" id="IPR006162">
    <property type="entry name" value="Ppantetheine_attach_site"/>
</dbReference>
<dbReference type="InterPro" id="IPR029058">
    <property type="entry name" value="AB_hydrolase_fold"/>
</dbReference>
<dbReference type="EMBL" id="JARHTQ010000080">
    <property type="protein sequence ID" value="MDF2261621.1"/>
    <property type="molecule type" value="Genomic_DNA"/>
</dbReference>
<dbReference type="SMART" id="SM00823">
    <property type="entry name" value="PKS_PP"/>
    <property type="match status" value="1"/>
</dbReference>
<keyword evidence="3" id="KW-0808">Transferase</keyword>
<keyword evidence="2" id="KW-0597">Phosphoprotein</keyword>
<feature type="region of interest" description="Disordered" evidence="5">
    <location>
        <begin position="321"/>
        <end position="340"/>
    </location>
</feature>
<dbReference type="InterPro" id="IPR020806">
    <property type="entry name" value="PKS_PP-bd"/>
</dbReference>
<dbReference type="InterPro" id="IPR013968">
    <property type="entry name" value="PKS_KR"/>
</dbReference>
<dbReference type="InterPro" id="IPR050091">
    <property type="entry name" value="PKS_NRPS_Biosynth_Enz"/>
</dbReference>
<dbReference type="InterPro" id="IPR001031">
    <property type="entry name" value="Thioesterase"/>
</dbReference>
<sequence length="731" mass="77109">RGAVAVDPGEPVGDVAAAAVWGLVRSAQAEHPGRITLLDTDDLDSSLIAGAAVCPEPQLVVRGGVVRGARLVRVAAPVAGPVGFGEGTVLVTGGTGGLGREVARHLVTGHGVRDLLLVSRRGGAADLVAELGELGARVRVCACDVSDRQALAQVLDGVALSAVVHAAGVVDDAVVTSLDMARLDRVMAAKVDAVWHLHELTVGVELSAFVVFSSLAGIIGSPGQGNYAAANVFLDALMQQRWRAGLPAVSLVWGPWAPEAGLTSALSDTEMRRITQSGTAPFTVEQGLQMFDQALGAGQPVIALTRLDLAALRTRPDLPPLWRTLAGQPTRRTAGDHQHTPDDLARRLAALPGPQARYEYLLTLVTDHVDLVLGHAPSDRVDTTKEFRELGFDSLTAVDLRNRLQAVTGMTLPATLVFDYPDATSLAGFLSVRFGDAGPAAAEPVDPAPKDPMQDLYLKALESGHADLGDEFALSAAKLRPRYDNPTHLKRRPVPVLLSAGNTGPHLVCICPPLALNGPQTYTRFAAELAADWKVSALVAPGFAADSPLPGTREVLITTLADAVQEYIGDSGFALAGLSSGGVLAYEIARELHRRGDDPSGVVLLDSYPMNSPVLKRWKNEMARVGLERARSLDRRQADEGFRLEEITASAWICQQLLLDWEPQGLAVPSYLVRAAQPLVAEDGVGWQTTLAAATVVDVPGDHFSIMDRQFVASTAAAVRAWLAGVTGQAG</sequence>
<dbReference type="InterPro" id="IPR055123">
    <property type="entry name" value="SpnB-like_Rossmann"/>
</dbReference>
<evidence type="ECO:0000256" key="1">
    <source>
        <dbReference type="ARBA" id="ARBA00022450"/>
    </source>
</evidence>
<dbReference type="InterPro" id="IPR009081">
    <property type="entry name" value="PP-bd_ACP"/>
</dbReference>
<dbReference type="Pfam" id="PF00975">
    <property type="entry name" value="Thioesterase"/>
    <property type="match status" value="1"/>
</dbReference>
<dbReference type="PANTHER" id="PTHR43775:SF51">
    <property type="entry name" value="INACTIVE PHENOLPHTHIOCEROL SYNTHESIS POLYKETIDE SYNTHASE TYPE I PKS1-RELATED"/>
    <property type="match status" value="1"/>
</dbReference>
<accession>A0ABT5ZCP5</accession>
<feature type="domain" description="Carrier" evidence="6">
    <location>
        <begin position="359"/>
        <end position="434"/>
    </location>
</feature>
<dbReference type="Pfam" id="PF08659">
    <property type="entry name" value="KR"/>
    <property type="match status" value="1"/>
</dbReference>
<reference evidence="7 8" key="1">
    <citation type="submission" date="2023-03" db="EMBL/GenBank/DDBJ databases">
        <title>Draft genome sequence of type strain Streptomyces ferralitis JCM 14344.</title>
        <authorList>
            <person name="Klaysubun C."/>
            <person name="Duangmal K."/>
        </authorList>
    </citation>
    <scope>NUCLEOTIDE SEQUENCE [LARGE SCALE GENOMIC DNA]</scope>
    <source>
        <strain evidence="7 8">JCM 14344</strain>
    </source>
</reference>
<evidence type="ECO:0000256" key="5">
    <source>
        <dbReference type="SAM" id="MobiDB-lite"/>
    </source>
</evidence>
<dbReference type="CDD" id="cd08956">
    <property type="entry name" value="KR_3_FAS_SDR_x"/>
    <property type="match status" value="1"/>
</dbReference>
<proteinExistence type="predicted"/>
<dbReference type="SMART" id="SM00822">
    <property type="entry name" value="PKS_KR"/>
    <property type="match status" value="1"/>
</dbReference>
<keyword evidence="8" id="KW-1185">Reference proteome</keyword>
<dbReference type="Proteomes" id="UP001220022">
    <property type="component" value="Unassembled WGS sequence"/>
</dbReference>
<gene>
    <name evidence="7" type="ORF">P2L57_39725</name>
</gene>
<evidence type="ECO:0000313" key="8">
    <source>
        <dbReference type="Proteomes" id="UP001220022"/>
    </source>
</evidence>
<dbReference type="Pfam" id="PF00550">
    <property type="entry name" value="PP-binding"/>
    <property type="match status" value="1"/>
</dbReference>
<dbReference type="Gene3D" id="3.40.50.1820">
    <property type="entry name" value="alpha/beta hydrolase"/>
    <property type="match status" value="1"/>
</dbReference>
<dbReference type="InterPro" id="IPR036291">
    <property type="entry name" value="NAD(P)-bd_dom_sf"/>
</dbReference>
<dbReference type="PANTHER" id="PTHR43775">
    <property type="entry name" value="FATTY ACID SYNTHASE"/>
    <property type="match status" value="1"/>
</dbReference>
<dbReference type="InterPro" id="IPR057326">
    <property type="entry name" value="KR_dom"/>
</dbReference>
<evidence type="ECO:0000259" key="6">
    <source>
        <dbReference type="PROSITE" id="PS50075"/>
    </source>
</evidence>
<keyword evidence="4" id="KW-0511">Multifunctional enzyme</keyword>
<keyword evidence="1" id="KW-0596">Phosphopantetheine</keyword>
<protein>
    <submittedName>
        <fullName evidence="7">Type I polyketide synthase</fullName>
    </submittedName>
</protein>
<dbReference type="SUPFAM" id="SSF51735">
    <property type="entry name" value="NAD(P)-binding Rossmann-fold domains"/>
    <property type="match status" value="2"/>
</dbReference>
<dbReference type="SMART" id="SM00824">
    <property type="entry name" value="PKS_TE"/>
    <property type="match status" value="1"/>
</dbReference>
<comment type="caution">
    <text evidence="7">The sequence shown here is derived from an EMBL/GenBank/DDBJ whole genome shotgun (WGS) entry which is preliminary data.</text>
</comment>
<dbReference type="RefSeq" id="WP_275823444.1">
    <property type="nucleotide sequence ID" value="NZ_JARHTQ010000080.1"/>
</dbReference>
<organism evidence="7 8">
    <name type="scientific">Streptantibioticus ferralitis</name>
    <dbReference type="NCBI Taxonomy" id="236510"/>
    <lineage>
        <taxon>Bacteria</taxon>
        <taxon>Bacillati</taxon>
        <taxon>Actinomycetota</taxon>
        <taxon>Actinomycetes</taxon>
        <taxon>Kitasatosporales</taxon>
        <taxon>Streptomycetaceae</taxon>
        <taxon>Streptantibioticus</taxon>
    </lineage>
</organism>
<evidence type="ECO:0000313" key="7">
    <source>
        <dbReference type="EMBL" id="MDF2261621.1"/>
    </source>
</evidence>
<dbReference type="SMART" id="SM01294">
    <property type="entry name" value="PKS_PP_betabranch"/>
    <property type="match status" value="1"/>
</dbReference>
<dbReference type="PROSITE" id="PS50075">
    <property type="entry name" value="CARRIER"/>
    <property type="match status" value="1"/>
</dbReference>
<dbReference type="Gene3D" id="3.40.50.720">
    <property type="entry name" value="NAD(P)-binding Rossmann-like Domain"/>
    <property type="match status" value="1"/>
</dbReference>
<dbReference type="InterPro" id="IPR036736">
    <property type="entry name" value="ACP-like_sf"/>
</dbReference>
<dbReference type="Gene3D" id="1.10.1200.10">
    <property type="entry name" value="ACP-like"/>
    <property type="match status" value="1"/>
</dbReference>
<name>A0ABT5ZCP5_9ACTN</name>